<dbReference type="AlphaFoldDB" id="A0A0F9J1Z7"/>
<reference evidence="1" key="1">
    <citation type="journal article" date="2015" name="Nature">
        <title>Complex archaea that bridge the gap between prokaryotes and eukaryotes.</title>
        <authorList>
            <person name="Spang A."/>
            <person name="Saw J.H."/>
            <person name="Jorgensen S.L."/>
            <person name="Zaremba-Niedzwiedzka K."/>
            <person name="Martijn J."/>
            <person name="Lind A.E."/>
            <person name="van Eijk R."/>
            <person name="Schleper C."/>
            <person name="Guy L."/>
            <person name="Ettema T.J."/>
        </authorList>
    </citation>
    <scope>NUCLEOTIDE SEQUENCE</scope>
</reference>
<protein>
    <submittedName>
        <fullName evidence="1">Uncharacterized protein</fullName>
    </submittedName>
</protein>
<comment type="caution">
    <text evidence="1">The sequence shown here is derived from an EMBL/GenBank/DDBJ whole genome shotgun (WGS) entry which is preliminary data.</text>
</comment>
<dbReference type="EMBL" id="LAZR01019252">
    <property type="protein sequence ID" value="KKL93212.1"/>
    <property type="molecule type" value="Genomic_DNA"/>
</dbReference>
<name>A0A0F9J1Z7_9ZZZZ</name>
<sequence length="130" mass="13978">MAKAAFSRATLTYNAVEIGIFSLTLDETWSEHDTTDTETTVTESDFLGGKRVYSISFDTWKDAGTADLTLNLATTYEVIITIVSATSGDDTLYTGNLILFNKQITGSIDGMVQLSYSGKITGALAETQPA</sequence>
<organism evidence="1">
    <name type="scientific">marine sediment metagenome</name>
    <dbReference type="NCBI Taxonomy" id="412755"/>
    <lineage>
        <taxon>unclassified sequences</taxon>
        <taxon>metagenomes</taxon>
        <taxon>ecological metagenomes</taxon>
    </lineage>
</organism>
<gene>
    <name evidence="1" type="ORF">LCGC14_1876900</name>
</gene>
<evidence type="ECO:0000313" key="1">
    <source>
        <dbReference type="EMBL" id="KKL93212.1"/>
    </source>
</evidence>
<accession>A0A0F9J1Z7</accession>
<proteinExistence type="predicted"/>